<proteinExistence type="predicted"/>
<sequence length="82" mass="9560">MPVISRFFGIVIKMYPNDHLPPHFHAIYGEYVGVIDINTLDMIEGDLSNRALKLVKEWASKHQQSLMNMWNTKEFIKLEGLE</sequence>
<dbReference type="EMBL" id="CYZR01000012">
    <property type="protein sequence ID" value="CUO23459.1"/>
    <property type="molecule type" value="Genomic_DNA"/>
</dbReference>
<dbReference type="Proteomes" id="UP000095488">
    <property type="component" value="Unassembled WGS sequence"/>
</dbReference>
<protein>
    <recommendedName>
        <fullName evidence="3">DUF4160 domain-containing protein</fullName>
    </recommendedName>
</protein>
<evidence type="ECO:0000313" key="2">
    <source>
        <dbReference type="Proteomes" id="UP000095488"/>
    </source>
</evidence>
<name>A0ABP2AVY5_SARVE</name>
<dbReference type="InterPro" id="IPR025427">
    <property type="entry name" value="DUF4160"/>
</dbReference>
<comment type="caution">
    <text evidence="1">The sequence shown here is derived from an EMBL/GenBank/DDBJ whole genome shotgun (WGS) entry which is preliminary data.</text>
</comment>
<evidence type="ECO:0008006" key="3">
    <source>
        <dbReference type="Google" id="ProtNLM"/>
    </source>
</evidence>
<evidence type="ECO:0000313" key="1">
    <source>
        <dbReference type="EMBL" id="CUO23459.1"/>
    </source>
</evidence>
<dbReference type="RefSeq" id="WP_055260241.1">
    <property type="nucleotide sequence ID" value="NZ_CABIXL010000012.1"/>
</dbReference>
<gene>
    <name evidence="1" type="ORF">ERS852473_02264</name>
</gene>
<organism evidence="1 2">
    <name type="scientific">Sarcina ventriculi</name>
    <name type="common">Clostridium ventriculi</name>
    <dbReference type="NCBI Taxonomy" id="1267"/>
    <lineage>
        <taxon>Bacteria</taxon>
        <taxon>Bacillati</taxon>
        <taxon>Bacillota</taxon>
        <taxon>Clostridia</taxon>
        <taxon>Eubacteriales</taxon>
        <taxon>Clostridiaceae</taxon>
        <taxon>Sarcina</taxon>
    </lineage>
</organism>
<dbReference type="Pfam" id="PF13711">
    <property type="entry name" value="DUF4160"/>
    <property type="match status" value="1"/>
</dbReference>
<keyword evidence="2" id="KW-1185">Reference proteome</keyword>
<reference evidence="1 2" key="1">
    <citation type="submission" date="2015-09" db="EMBL/GenBank/DDBJ databases">
        <authorList>
            <consortium name="Pathogen Informatics"/>
            <person name="Wu L."/>
            <person name="Ma J."/>
        </authorList>
    </citation>
    <scope>NUCLEOTIDE SEQUENCE [LARGE SCALE GENOMIC DNA]</scope>
    <source>
        <strain evidence="1 2">2789STDY5834858</strain>
    </source>
</reference>
<accession>A0ABP2AVY5</accession>